<name>A0ACB7EFG0_NIBAL</name>
<dbReference type="Proteomes" id="UP000805704">
    <property type="component" value="Chromosome 8"/>
</dbReference>
<sequence>YQMQFDGQLHVSMNHGSPGMHHGLDRQSFAVPRAIRKQAGLTFPYSLQLGHRHQLVDEVPGAIASVPRISVKRGSVCGDNSACQHYGVRACEGWKGFFKIYVIYTYASYELIILSIMGYDSDNKDNDYRHRFDLRSVMIPFKAPGDTRMSSGS</sequence>
<evidence type="ECO:0000313" key="1">
    <source>
        <dbReference type="EMBL" id="KAG8000462.1"/>
    </source>
</evidence>
<evidence type="ECO:0000313" key="2">
    <source>
        <dbReference type="Proteomes" id="UP000805704"/>
    </source>
</evidence>
<dbReference type="EMBL" id="CM024796">
    <property type="protein sequence ID" value="KAG8000462.1"/>
    <property type="molecule type" value="Genomic_DNA"/>
</dbReference>
<gene>
    <name evidence="1" type="primary">NR4A2.2</name>
    <name evidence="1" type="ORF">GBF38_016802</name>
</gene>
<feature type="non-terminal residue" evidence="1">
    <location>
        <position position="1"/>
    </location>
</feature>
<accession>A0ACB7EFG0</accession>
<comment type="caution">
    <text evidence="1">The sequence shown here is derived from an EMBL/GenBank/DDBJ whole genome shotgun (WGS) entry which is preliminary data.</text>
</comment>
<proteinExistence type="predicted"/>
<reference evidence="1" key="1">
    <citation type="submission" date="2020-04" db="EMBL/GenBank/DDBJ databases">
        <title>A chromosome-scale assembly and high-density genetic map of the yellow drum (Nibea albiflora) genome.</title>
        <authorList>
            <person name="Xu D."/>
            <person name="Zhang W."/>
            <person name="Chen R."/>
            <person name="Tan P."/>
            <person name="Wang L."/>
            <person name="Song H."/>
            <person name="Tian L."/>
            <person name="Zhu Q."/>
            <person name="Wang B."/>
        </authorList>
    </citation>
    <scope>NUCLEOTIDE SEQUENCE</scope>
    <source>
        <strain evidence="1">ZJHYS-2018</strain>
    </source>
</reference>
<protein>
    <submittedName>
        <fullName evidence="1">Nuclear receptor subfamily 4 group A member 2</fullName>
    </submittedName>
</protein>
<organism evidence="1 2">
    <name type="scientific">Nibea albiflora</name>
    <name type="common">Yellow drum</name>
    <name type="synonym">Corvina albiflora</name>
    <dbReference type="NCBI Taxonomy" id="240163"/>
    <lineage>
        <taxon>Eukaryota</taxon>
        <taxon>Metazoa</taxon>
        <taxon>Chordata</taxon>
        <taxon>Craniata</taxon>
        <taxon>Vertebrata</taxon>
        <taxon>Euteleostomi</taxon>
        <taxon>Actinopterygii</taxon>
        <taxon>Neopterygii</taxon>
        <taxon>Teleostei</taxon>
        <taxon>Neoteleostei</taxon>
        <taxon>Acanthomorphata</taxon>
        <taxon>Eupercaria</taxon>
        <taxon>Sciaenidae</taxon>
        <taxon>Nibea</taxon>
    </lineage>
</organism>
<keyword evidence="1" id="KW-0675">Receptor</keyword>
<keyword evidence="2" id="KW-1185">Reference proteome</keyword>